<dbReference type="Proteomes" id="UP000429523">
    <property type="component" value="Unassembled WGS sequence"/>
</dbReference>
<dbReference type="EMBL" id="QXGC01004753">
    <property type="protein sequence ID" value="KAE9167912.1"/>
    <property type="molecule type" value="Genomic_DNA"/>
</dbReference>
<evidence type="ECO:0000256" key="5">
    <source>
        <dbReference type="RuleBase" id="RU000304"/>
    </source>
</evidence>
<dbReference type="InterPro" id="IPR001245">
    <property type="entry name" value="Ser-Thr/Tyr_kinase_cat_dom"/>
</dbReference>
<reference evidence="15 16" key="1">
    <citation type="submission" date="2018-08" db="EMBL/GenBank/DDBJ databases">
        <title>Genomic investigation of the strawberry pathogen Phytophthora fragariae indicates pathogenicity is determined by transcriptional variation in three key races.</title>
        <authorList>
            <person name="Adams T.M."/>
            <person name="Armitage A.D."/>
            <person name="Sobczyk M.K."/>
            <person name="Bates H.J."/>
            <person name="Dunwell J.M."/>
            <person name="Nellist C.F."/>
            <person name="Harrison R.J."/>
        </authorList>
    </citation>
    <scope>NUCLEOTIDE SEQUENCE [LARGE SCALE GENOMIC DNA]</scope>
    <source>
        <strain evidence="14 17">A4</strain>
        <strain evidence="13 18">BC-1</strain>
        <strain evidence="12 21">BC-23</strain>
        <strain evidence="11 16">NOV-27</strain>
        <strain evidence="10 19">NOV-5</strain>
        <strain evidence="9 20">NOV-71</strain>
        <strain evidence="7 15">NOV-9</strain>
        <strain evidence="8 22">ONT-3</strain>
    </source>
</reference>
<dbReference type="PROSITE" id="PS00107">
    <property type="entry name" value="PROTEIN_KINASE_ATP"/>
    <property type="match status" value="1"/>
</dbReference>
<dbReference type="InterPro" id="IPR051681">
    <property type="entry name" value="Ser/Thr_Kinases-Pseudokinases"/>
</dbReference>
<keyword evidence="2 4" id="KW-0547">Nucleotide-binding</keyword>
<dbReference type="Proteomes" id="UP000476176">
    <property type="component" value="Unassembled WGS sequence"/>
</dbReference>
<dbReference type="SMART" id="SM00220">
    <property type="entry name" value="S_TKc"/>
    <property type="match status" value="1"/>
</dbReference>
<evidence type="ECO:0000313" key="14">
    <source>
        <dbReference type="EMBL" id="KAE9269424.1"/>
    </source>
</evidence>
<organism evidence="11 16">
    <name type="scientific">Phytophthora fragariae</name>
    <dbReference type="NCBI Taxonomy" id="53985"/>
    <lineage>
        <taxon>Eukaryota</taxon>
        <taxon>Sar</taxon>
        <taxon>Stramenopiles</taxon>
        <taxon>Oomycota</taxon>
        <taxon>Peronosporomycetes</taxon>
        <taxon>Peronosporales</taxon>
        <taxon>Peronosporaceae</taxon>
        <taxon>Phytophthora</taxon>
    </lineage>
</organism>
<dbReference type="Proteomes" id="UP000488956">
    <property type="component" value="Unassembled WGS sequence"/>
</dbReference>
<dbReference type="Proteomes" id="UP000437068">
    <property type="component" value="Unassembled WGS sequence"/>
</dbReference>
<dbReference type="EMBL" id="QXGA01004796">
    <property type="protein sequence ID" value="KAE9070859.1"/>
    <property type="molecule type" value="Genomic_DNA"/>
</dbReference>
<dbReference type="GO" id="GO:0005524">
    <property type="term" value="F:ATP binding"/>
    <property type="evidence" value="ECO:0007669"/>
    <property type="project" value="UniProtKB-UniRule"/>
</dbReference>
<evidence type="ECO:0000313" key="7">
    <source>
        <dbReference type="EMBL" id="KAE8919739.1"/>
    </source>
</evidence>
<dbReference type="Proteomes" id="UP000441208">
    <property type="component" value="Unassembled WGS sequence"/>
</dbReference>
<evidence type="ECO:0000256" key="4">
    <source>
        <dbReference type="PROSITE-ProRule" id="PRU10141"/>
    </source>
</evidence>
<keyword evidence="1 5" id="KW-0418">Kinase</keyword>
<dbReference type="EMBL" id="QXFX01004744">
    <property type="protein sequence ID" value="KAE9062920.1"/>
    <property type="molecule type" value="Genomic_DNA"/>
</dbReference>
<dbReference type="PANTHER" id="PTHR44329">
    <property type="entry name" value="SERINE/THREONINE-PROTEIN KINASE TNNI3K-RELATED"/>
    <property type="match status" value="1"/>
</dbReference>
<evidence type="ECO:0000313" key="20">
    <source>
        <dbReference type="Proteomes" id="UP000441208"/>
    </source>
</evidence>
<dbReference type="Gene3D" id="3.30.200.20">
    <property type="entry name" value="Phosphorylase Kinase, domain 1"/>
    <property type="match status" value="1"/>
</dbReference>
<evidence type="ECO:0000313" key="22">
    <source>
        <dbReference type="Proteomes" id="UP000488956"/>
    </source>
</evidence>
<evidence type="ECO:0000256" key="3">
    <source>
        <dbReference type="ARBA" id="ARBA00022840"/>
    </source>
</evidence>
<evidence type="ECO:0000256" key="2">
    <source>
        <dbReference type="ARBA" id="ARBA00022741"/>
    </source>
</evidence>
<dbReference type="Gene3D" id="1.10.510.10">
    <property type="entry name" value="Transferase(Phosphotransferase) domain 1"/>
    <property type="match status" value="1"/>
</dbReference>
<evidence type="ECO:0000313" key="8">
    <source>
        <dbReference type="EMBL" id="KAE9062920.1"/>
    </source>
</evidence>
<dbReference type="InterPro" id="IPR017441">
    <property type="entry name" value="Protein_kinase_ATP_BS"/>
</dbReference>
<name>A0A6A3VGJ6_9STRA</name>
<evidence type="ECO:0000313" key="15">
    <source>
        <dbReference type="Proteomes" id="UP000429523"/>
    </source>
</evidence>
<comment type="similarity">
    <text evidence="5">Belongs to the protein kinase superfamily.</text>
</comment>
<dbReference type="Proteomes" id="UP000440367">
    <property type="component" value="Unassembled WGS sequence"/>
</dbReference>
<accession>A0A6A3VGJ6</accession>
<protein>
    <recommendedName>
        <fullName evidence="6">Protein kinase domain-containing protein</fullName>
    </recommendedName>
</protein>
<evidence type="ECO:0000313" key="18">
    <source>
        <dbReference type="Proteomes" id="UP000440367"/>
    </source>
</evidence>
<comment type="caution">
    <text evidence="11">The sequence shown here is derived from an EMBL/GenBank/DDBJ whole genome shotgun (WGS) entry which is preliminary data.</text>
</comment>
<dbReference type="InterPro" id="IPR008271">
    <property type="entry name" value="Ser/Thr_kinase_AS"/>
</dbReference>
<gene>
    <name evidence="14" type="ORF">PF001_g29232</name>
    <name evidence="13" type="ORF">PF002_g29979</name>
    <name evidence="12" type="ORF">PF004_g28668</name>
    <name evidence="11" type="ORF">PF005_g29571</name>
    <name evidence="10" type="ORF">PF006_g29270</name>
    <name evidence="9" type="ORF">PF007_g29401</name>
    <name evidence="7" type="ORF">PF009_g29960</name>
    <name evidence="8" type="ORF">PF010_g29205</name>
</gene>
<dbReference type="SUPFAM" id="SSF56112">
    <property type="entry name" value="Protein kinase-like (PK-like)"/>
    <property type="match status" value="1"/>
</dbReference>
<evidence type="ECO:0000313" key="13">
    <source>
        <dbReference type="EMBL" id="KAE9170856.1"/>
    </source>
</evidence>
<dbReference type="GO" id="GO:0004674">
    <property type="term" value="F:protein serine/threonine kinase activity"/>
    <property type="evidence" value="ECO:0007669"/>
    <property type="project" value="UniProtKB-KW"/>
</dbReference>
<dbReference type="EMBL" id="QXGD01004390">
    <property type="protein sequence ID" value="KAE9170856.1"/>
    <property type="molecule type" value="Genomic_DNA"/>
</dbReference>
<evidence type="ECO:0000313" key="16">
    <source>
        <dbReference type="Proteomes" id="UP000433483"/>
    </source>
</evidence>
<keyword evidence="1 5" id="KW-0723">Serine/threonine-protein kinase</keyword>
<dbReference type="EMBL" id="QXFZ01004544">
    <property type="protein sequence ID" value="KAE9063871.1"/>
    <property type="molecule type" value="Genomic_DNA"/>
</dbReference>
<dbReference type="EMBL" id="QXGE01004798">
    <property type="protein sequence ID" value="KAE9269424.1"/>
    <property type="molecule type" value="Genomic_DNA"/>
</dbReference>
<dbReference type="InterPro" id="IPR000719">
    <property type="entry name" value="Prot_kinase_dom"/>
</dbReference>
<keyword evidence="3 4" id="KW-0067">ATP-binding</keyword>
<evidence type="ECO:0000313" key="19">
    <source>
        <dbReference type="Proteomes" id="UP000440732"/>
    </source>
</evidence>
<evidence type="ECO:0000313" key="12">
    <source>
        <dbReference type="EMBL" id="KAE9167912.1"/>
    </source>
</evidence>
<dbReference type="EMBL" id="QXGB01004635">
    <property type="protein sequence ID" value="KAE9165517.1"/>
    <property type="molecule type" value="Genomic_DNA"/>
</dbReference>
<keyword evidence="1 5" id="KW-0808">Transferase</keyword>
<feature type="domain" description="Protein kinase" evidence="6">
    <location>
        <begin position="35"/>
        <end position="311"/>
    </location>
</feature>
<dbReference type="OrthoDB" id="10261027at2759"/>
<evidence type="ECO:0000313" key="17">
    <source>
        <dbReference type="Proteomes" id="UP000437068"/>
    </source>
</evidence>
<evidence type="ECO:0000313" key="21">
    <source>
        <dbReference type="Proteomes" id="UP000476176"/>
    </source>
</evidence>
<evidence type="ECO:0000256" key="1">
    <source>
        <dbReference type="ARBA" id="ARBA00022527"/>
    </source>
</evidence>
<dbReference type="AlphaFoldDB" id="A0A6A3VGJ6"/>
<sequence>MSNPQASHADVDIAIELLKEITAETASDQIGENDLTVEGQVGEGIHSCVRLGILRRGNNVSNVRQVAVKEFRHQHAVPPVSVLRAFRQEYRILARCRSQNGHQHVVELLGVTLEPRLIILMEYFDRGSLAQCLQDEAAWGEMSIKQKASLGLKIAHGIAWLHKHDMIHRDIKSHNILISGDLTTPSPTVKIGDLGSAVVHQQHDSLLQEEVGSSGYTAPEIFTRHGYDSKVDVWSFGIVLWELASSCLKDRINPFMGMAGEEFVTKVQDGCRPKLAHPHQIWFGSIVEKCWRFDPSQRPCMNEVIKQLEKISDEL</sequence>
<feature type="binding site" evidence="4">
    <location>
        <position position="69"/>
    </location>
    <ligand>
        <name>ATP</name>
        <dbReference type="ChEBI" id="CHEBI:30616"/>
    </ligand>
</feature>
<dbReference type="PROSITE" id="PS50011">
    <property type="entry name" value="PROTEIN_KINASE_DOM"/>
    <property type="match status" value="1"/>
</dbReference>
<dbReference type="PROSITE" id="PS00108">
    <property type="entry name" value="PROTEIN_KINASE_ST"/>
    <property type="match status" value="1"/>
</dbReference>
<dbReference type="Pfam" id="PF07714">
    <property type="entry name" value="PK_Tyr_Ser-Thr"/>
    <property type="match status" value="1"/>
</dbReference>
<dbReference type="EMBL" id="QXGF01004470">
    <property type="protein sequence ID" value="KAE8919739.1"/>
    <property type="molecule type" value="Genomic_DNA"/>
</dbReference>
<proteinExistence type="inferred from homology"/>
<keyword evidence="16" id="KW-1185">Reference proteome</keyword>
<evidence type="ECO:0000313" key="11">
    <source>
        <dbReference type="EMBL" id="KAE9165517.1"/>
    </source>
</evidence>
<dbReference type="Proteomes" id="UP000440732">
    <property type="component" value="Unassembled WGS sequence"/>
</dbReference>
<dbReference type="Proteomes" id="UP000433483">
    <property type="component" value="Unassembled WGS sequence"/>
</dbReference>
<evidence type="ECO:0000313" key="9">
    <source>
        <dbReference type="EMBL" id="KAE9063871.1"/>
    </source>
</evidence>
<dbReference type="InterPro" id="IPR011009">
    <property type="entry name" value="Kinase-like_dom_sf"/>
</dbReference>
<evidence type="ECO:0000259" key="6">
    <source>
        <dbReference type="PROSITE" id="PS50011"/>
    </source>
</evidence>
<evidence type="ECO:0000313" key="10">
    <source>
        <dbReference type="EMBL" id="KAE9070859.1"/>
    </source>
</evidence>
<dbReference type="PRINTS" id="PR00109">
    <property type="entry name" value="TYRKINASE"/>
</dbReference>